<dbReference type="GO" id="GO:0050660">
    <property type="term" value="F:flavin adenine dinucleotide binding"/>
    <property type="evidence" value="ECO:0007669"/>
    <property type="project" value="InterPro"/>
</dbReference>
<evidence type="ECO:0000256" key="7">
    <source>
        <dbReference type="ARBA" id="ARBA00022630"/>
    </source>
</evidence>
<dbReference type="InterPro" id="IPR009100">
    <property type="entry name" value="AcylCoA_DH/oxidase_NM_dom_sf"/>
</dbReference>
<protein>
    <recommendedName>
        <fullName evidence="6">Acyl-coenzyme A dehydrogenase</fullName>
        <ecNumber evidence="4">1.3.8.7</ecNumber>
        <ecNumber evidence="5">1.3.8.8</ecNumber>
    </recommendedName>
</protein>
<dbReference type="InterPro" id="IPR037069">
    <property type="entry name" value="AcylCoA_DH/ox_N_sf"/>
</dbReference>
<reference evidence="18 19" key="1">
    <citation type="submission" date="2019-04" db="EMBL/GenBank/DDBJ databases">
        <title>A novel phosphate-accumulating bacterium identified in bioreactor for phosphate removal from wastewater.</title>
        <authorList>
            <person name="Kotlyarov R.Y."/>
            <person name="Beletsky A.V."/>
            <person name="Kallistova A.Y."/>
            <person name="Dorofeev A.G."/>
            <person name="Nikolaev Y.Y."/>
            <person name="Pimenov N.V."/>
            <person name="Ravin N.V."/>
            <person name="Mardanov A.V."/>
        </authorList>
    </citation>
    <scope>NUCLEOTIDE SEQUENCE [LARGE SCALE GENOMIC DNA]</scope>
    <source>
        <strain evidence="18 19">Bin19</strain>
    </source>
</reference>
<comment type="catalytic activity">
    <reaction evidence="13">
        <text>a long-chain 2,3-saturated fatty acyl-CoA + oxidized [electron-transfer flavoprotein] + H(+) = a long-chain (2E)-enoyl-CoA + reduced [electron-transfer flavoprotein]</text>
        <dbReference type="Rhea" id="RHEA:17721"/>
        <dbReference type="Rhea" id="RHEA-COMP:10685"/>
        <dbReference type="Rhea" id="RHEA-COMP:10686"/>
        <dbReference type="ChEBI" id="CHEBI:15378"/>
        <dbReference type="ChEBI" id="CHEBI:57692"/>
        <dbReference type="ChEBI" id="CHEBI:58307"/>
        <dbReference type="ChEBI" id="CHEBI:83721"/>
        <dbReference type="ChEBI" id="CHEBI:83727"/>
        <dbReference type="EC" id="1.3.8.8"/>
    </reaction>
</comment>
<dbReference type="PANTHER" id="PTHR48083:SF33">
    <property type="entry name" value="ACYL-COENZYME A DEHYDROGENASE"/>
    <property type="match status" value="1"/>
</dbReference>
<keyword evidence="8" id="KW-0274">FAD</keyword>
<evidence type="ECO:0000256" key="9">
    <source>
        <dbReference type="ARBA" id="ARBA00022832"/>
    </source>
</evidence>
<comment type="caution">
    <text evidence="18">The sequence shown here is derived from an EMBL/GenBank/DDBJ whole genome shotgun (WGS) entry which is preliminary data.</text>
</comment>
<dbReference type="GO" id="GO:0005737">
    <property type="term" value="C:cytoplasm"/>
    <property type="evidence" value="ECO:0007669"/>
    <property type="project" value="TreeGrafter"/>
</dbReference>
<evidence type="ECO:0000256" key="4">
    <source>
        <dbReference type="ARBA" id="ARBA00012033"/>
    </source>
</evidence>
<dbReference type="InterPro" id="IPR015396">
    <property type="entry name" value="FadE_C"/>
</dbReference>
<dbReference type="FunFam" id="1.20.140.10:FF:000009">
    <property type="entry name" value="Acyl-CoA dehydrogenase"/>
    <property type="match status" value="1"/>
</dbReference>
<dbReference type="InterPro" id="IPR036250">
    <property type="entry name" value="AcylCo_DH-like_C"/>
</dbReference>
<evidence type="ECO:0000256" key="2">
    <source>
        <dbReference type="ARBA" id="ARBA00005005"/>
    </source>
</evidence>
<keyword evidence="7" id="KW-0285">Flavoprotein</keyword>
<dbReference type="InterPro" id="IPR050741">
    <property type="entry name" value="Acyl-CoA_dehydrogenase"/>
</dbReference>
<gene>
    <name evidence="18" type="ORF">ACCUM_0157</name>
</gene>
<dbReference type="UniPathway" id="UPA00659"/>
<evidence type="ECO:0000256" key="11">
    <source>
        <dbReference type="ARBA" id="ARBA00023098"/>
    </source>
</evidence>
<evidence type="ECO:0000256" key="5">
    <source>
        <dbReference type="ARBA" id="ARBA00012040"/>
    </source>
</evidence>
<evidence type="ECO:0000256" key="6">
    <source>
        <dbReference type="ARBA" id="ARBA00020144"/>
    </source>
</evidence>
<dbReference type="Pfam" id="PF09317">
    <property type="entry name" value="ACDH_C"/>
    <property type="match status" value="1"/>
</dbReference>
<dbReference type="InterPro" id="IPR013786">
    <property type="entry name" value="AcylCoA_DH/ox_N"/>
</dbReference>
<dbReference type="OrthoDB" id="9802447at2"/>
<sequence>MITTVVSIIIGITLVSLVVLFGFRPLRRALISRPIFNTYKRILPQMSDTERVALEAGTVWWDGELFRGNPDWEKLLAYPVPTLRPEEQSFMDNEVEQVCALVDDWQVTNELYDLPPQAWQYIKDKGFLGMIIPKKYGGLEFSAYAHSQIVTKLSTRCSALSVSVMVPNSLGPAELLLHYGTEAQKNHYLPRLAKGIEIPAFALTSPWAGSDAGSIPDVGIVCKGMWQGREVLGMRVTWDKRYITLGPVCTILGLAFHLYDPDGLLGSRKHLGITCALVPRDTPGAEIGRRHFPLNAMFMNGPTRGKDVFMPLDYVIGGPAMVGQGWRMLMECLAAGRSISLPSSNAGMAQLTARTVGAYARVRSQFKMAIGRFEGVEEPLTRIGAYTYMMNAVRIMTAGAIDLGEKPSVVSAIAKYHVTERARQVVNDGMDIVGGKGICLGPSNFIGRAYQQLPIGITVEGANILTRSMILFGQGAIRCHPYVLKEMKSAFNPDPQQGLSDFDKAFFGHLVFTIGHAFGALRKGLTGSHFVSVPANVAPETRRYYQQLTRFASAFAFLSDISMLVLGGELKRREKLSARLGDILSMLYLCSATLKRYESEGRQQADAPLMHWAMWDAMYKAQMAFDGVIANFPVRWIARMLYRLVFPLGHPYDVPSDRIGHQVAKLLIEPSAARDRLTAESYLPKVESEAVGALELALAATIAAEPIEAKIRAAEKSGVLTDNPDANVRDLAHASFAAGIVTAAEYAVLKRRNELRDIVIRVDDFPHDLGHVRQQPLLHKAA</sequence>
<dbReference type="GO" id="GO:0004466">
    <property type="term" value="F:long-chain fatty acyl-CoA dehydrogenase activity"/>
    <property type="evidence" value="ECO:0007669"/>
    <property type="project" value="UniProtKB-EC"/>
</dbReference>
<dbReference type="EMBL" id="SWAD01000065">
    <property type="protein sequence ID" value="TMQ76031.1"/>
    <property type="molecule type" value="Genomic_DNA"/>
</dbReference>
<dbReference type="Gene3D" id="1.10.540.10">
    <property type="entry name" value="Acyl-CoA dehydrogenase/oxidase, N-terminal domain"/>
    <property type="match status" value="1"/>
</dbReference>
<name>A0A5S4EKZ3_9PROT</name>
<evidence type="ECO:0000256" key="1">
    <source>
        <dbReference type="ARBA" id="ARBA00001974"/>
    </source>
</evidence>
<comment type="catalytic activity">
    <reaction evidence="12">
        <text>a medium-chain 2,3-saturated fatty acyl-CoA + oxidized [electron-transfer flavoprotein] + H(+) = a medium-chain (2E)-enoyl-CoA + reduced [electron-transfer flavoprotein]</text>
        <dbReference type="Rhea" id="RHEA:14477"/>
        <dbReference type="Rhea" id="RHEA-COMP:10685"/>
        <dbReference type="Rhea" id="RHEA-COMP:10686"/>
        <dbReference type="ChEBI" id="CHEBI:15378"/>
        <dbReference type="ChEBI" id="CHEBI:57692"/>
        <dbReference type="ChEBI" id="CHEBI:58307"/>
        <dbReference type="ChEBI" id="CHEBI:83723"/>
        <dbReference type="ChEBI" id="CHEBI:83726"/>
        <dbReference type="EC" id="1.3.8.7"/>
    </reaction>
</comment>
<dbReference type="InterPro" id="IPR009075">
    <property type="entry name" value="AcylCo_DH/oxidase_C"/>
</dbReference>
<evidence type="ECO:0000259" key="16">
    <source>
        <dbReference type="Pfam" id="PF02771"/>
    </source>
</evidence>
<keyword evidence="14" id="KW-1133">Transmembrane helix</keyword>
<evidence type="ECO:0000256" key="12">
    <source>
        <dbReference type="ARBA" id="ARBA00047882"/>
    </source>
</evidence>
<keyword evidence="9" id="KW-0276">Fatty acid metabolism</keyword>
<dbReference type="Proteomes" id="UP000306324">
    <property type="component" value="Unassembled WGS sequence"/>
</dbReference>
<dbReference type="SUPFAM" id="SSF56645">
    <property type="entry name" value="Acyl-CoA dehydrogenase NM domain-like"/>
    <property type="match status" value="1"/>
</dbReference>
<dbReference type="NCBIfam" id="NF007000">
    <property type="entry name" value="PRK09463.1"/>
    <property type="match status" value="1"/>
</dbReference>
<dbReference type="FunFam" id="1.10.540.10:FF:000004">
    <property type="entry name" value="Acyl-CoA dehydrogenase"/>
    <property type="match status" value="1"/>
</dbReference>
<evidence type="ECO:0000259" key="17">
    <source>
        <dbReference type="Pfam" id="PF09317"/>
    </source>
</evidence>
<keyword evidence="19" id="KW-1185">Reference proteome</keyword>
<dbReference type="EC" id="1.3.8.8" evidence="5"/>
<keyword evidence="11" id="KW-0443">Lipid metabolism</keyword>
<keyword evidence="10" id="KW-0560">Oxidoreductase</keyword>
<dbReference type="Pfam" id="PF00441">
    <property type="entry name" value="Acyl-CoA_dh_1"/>
    <property type="match status" value="1"/>
</dbReference>
<evidence type="ECO:0000256" key="8">
    <source>
        <dbReference type="ARBA" id="ARBA00022827"/>
    </source>
</evidence>
<evidence type="ECO:0000256" key="13">
    <source>
        <dbReference type="ARBA" id="ARBA00049247"/>
    </source>
</evidence>
<dbReference type="Gene3D" id="2.40.110.10">
    <property type="entry name" value="Butyryl-CoA Dehydrogenase, subunit A, domain 2"/>
    <property type="match status" value="1"/>
</dbReference>
<feature type="transmembrane region" description="Helical" evidence="14">
    <location>
        <begin position="6"/>
        <end position="23"/>
    </location>
</feature>
<dbReference type="FunFam" id="2.40.110.10:FF:000010">
    <property type="entry name" value="Acyl-CoA dehydrogenase"/>
    <property type="match status" value="1"/>
</dbReference>
<evidence type="ECO:0000313" key="19">
    <source>
        <dbReference type="Proteomes" id="UP000306324"/>
    </source>
</evidence>
<evidence type="ECO:0000256" key="3">
    <source>
        <dbReference type="ARBA" id="ARBA00009347"/>
    </source>
</evidence>
<dbReference type="NCBIfam" id="NF009586">
    <property type="entry name" value="PRK13026.1"/>
    <property type="match status" value="1"/>
</dbReference>
<dbReference type="InterPro" id="IPR046373">
    <property type="entry name" value="Acyl-CoA_Oxase/DH_mid-dom_sf"/>
</dbReference>
<dbReference type="EC" id="1.3.8.7" evidence="4"/>
<organism evidence="18 19">
    <name type="scientific">Candidatus Accumulibacter phosphatis</name>
    <dbReference type="NCBI Taxonomy" id="327160"/>
    <lineage>
        <taxon>Bacteria</taxon>
        <taxon>Pseudomonadati</taxon>
        <taxon>Pseudomonadota</taxon>
        <taxon>Betaproteobacteria</taxon>
        <taxon>Candidatus Accumulibacter</taxon>
    </lineage>
</organism>
<evidence type="ECO:0000256" key="14">
    <source>
        <dbReference type="SAM" id="Phobius"/>
    </source>
</evidence>
<evidence type="ECO:0000313" key="18">
    <source>
        <dbReference type="EMBL" id="TMQ76031.1"/>
    </source>
</evidence>
<dbReference type="AlphaFoldDB" id="A0A5S4EKZ3"/>
<accession>A0A5S4EKZ3</accession>
<comment type="pathway">
    <text evidence="2">Lipid metabolism; fatty acid beta-oxidation.</text>
</comment>
<dbReference type="SUPFAM" id="SSF47203">
    <property type="entry name" value="Acyl-CoA dehydrogenase C-terminal domain-like"/>
    <property type="match status" value="1"/>
</dbReference>
<comment type="cofactor">
    <cofactor evidence="1">
        <name>FAD</name>
        <dbReference type="ChEBI" id="CHEBI:57692"/>
    </cofactor>
</comment>
<dbReference type="GO" id="GO:0070991">
    <property type="term" value="F:medium-chain fatty acyl-CoA dehydrogenase activity"/>
    <property type="evidence" value="ECO:0007669"/>
    <property type="project" value="UniProtKB-EC"/>
</dbReference>
<feature type="domain" description="Acyl-CoA dehydrogenase/oxidase N-terminal" evidence="16">
    <location>
        <begin position="88"/>
        <end position="195"/>
    </location>
</feature>
<evidence type="ECO:0000256" key="10">
    <source>
        <dbReference type="ARBA" id="ARBA00023002"/>
    </source>
</evidence>
<dbReference type="GO" id="GO:0033539">
    <property type="term" value="P:fatty acid beta-oxidation using acyl-CoA dehydrogenase"/>
    <property type="evidence" value="ECO:0007669"/>
    <property type="project" value="InterPro"/>
</dbReference>
<evidence type="ECO:0000259" key="15">
    <source>
        <dbReference type="Pfam" id="PF00441"/>
    </source>
</evidence>
<keyword evidence="14" id="KW-0812">Transmembrane</keyword>
<dbReference type="Gene3D" id="1.20.140.10">
    <property type="entry name" value="Butyryl-CoA Dehydrogenase, subunit A, domain 3"/>
    <property type="match status" value="1"/>
</dbReference>
<dbReference type="Pfam" id="PF02771">
    <property type="entry name" value="Acyl-CoA_dh_N"/>
    <property type="match status" value="1"/>
</dbReference>
<proteinExistence type="inferred from homology"/>
<feature type="domain" description="Acyl-CoA dehydrogenase/oxidase C-terminal" evidence="15">
    <location>
        <begin position="323"/>
        <end position="470"/>
    </location>
</feature>
<keyword evidence="14" id="KW-0472">Membrane</keyword>
<feature type="domain" description="Acyl-CoA dehydrogenase C-terminal bacterial-type" evidence="17">
    <location>
        <begin position="477"/>
        <end position="765"/>
    </location>
</feature>
<dbReference type="PANTHER" id="PTHR48083">
    <property type="entry name" value="MEDIUM-CHAIN SPECIFIC ACYL-COA DEHYDROGENASE, MITOCHONDRIAL-RELATED"/>
    <property type="match status" value="1"/>
</dbReference>
<comment type="similarity">
    <text evidence="3">Belongs to the acyl-CoA dehydrogenase family.</text>
</comment>
<dbReference type="RefSeq" id="WP_138678468.1">
    <property type="nucleotide sequence ID" value="NZ_SWAD01000065.1"/>
</dbReference>